<name>A0A914UW49_9BILA</name>
<dbReference type="GO" id="GO:0005737">
    <property type="term" value="C:cytoplasm"/>
    <property type="evidence" value="ECO:0007669"/>
    <property type="project" value="TreeGrafter"/>
</dbReference>
<dbReference type="Pfam" id="PF23554">
    <property type="entry name" value="TPR_DOCK"/>
    <property type="match status" value="1"/>
</dbReference>
<keyword evidence="3" id="KW-1185">Reference proteome</keyword>
<evidence type="ECO:0000313" key="3">
    <source>
        <dbReference type="Proteomes" id="UP000887566"/>
    </source>
</evidence>
<protein>
    <recommendedName>
        <fullName evidence="2">Dedicator of cytokinesis TPR repeats region domain-containing protein</fullName>
    </recommendedName>
</protein>
<organism evidence="3 4">
    <name type="scientific">Plectus sambesii</name>
    <dbReference type="NCBI Taxonomy" id="2011161"/>
    <lineage>
        <taxon>Eukaryota</taxon>
        <taxon>Metazoa</taxon>
        <taxon>Ecdysozoa</taxon>
        <taxon>Nematoda</taxon>
        <taxon>Chromadorea</taxon>
        <taxon>Plectida</taxon>
        <taxon>Plectina</taxon>
        <taxon>Plectoidea</taxon>
        <taxon>Plectidae</taxon>
        <taxon>Plectus</taxon>
    </lineage>
</organism>
<evidence type="ECO:0000259" key="2">
    <source>
        <dbReference type="Pfam" id="PF23554"/>
    </source>
</evidence>
<dbReference type="InterPro" id="IPR026791">
    <property type="entry name" value="DOCK"/>
</dbReference>
<feature type="domain" description="Dedicator of cytokinesis TPR repeats region" evidence="2">
    <location>
        <begin position="43"/>
        <end position="370"/>
    </location>
</feature>
<dbReference type="InterPro" id="IPR043161">
    <property type="entry name" value="DOCK_C_lobe_A"/>
</dbReference>
<dbReference type="Proteomes" id="UP000887566">
    <property type="component" value="Unplaced"/>
</dbReference>
<evidence type="ECO:0000256" key="1">
    <source>
        <dbReference type="SAM" id="SignalP"/>
    </source>
</evidence>
<dbReference type="WBParaSite" id="PSAMB.scaffold12912size2521.g35157.t1">
    <property type="protein sequence ID" value="PSAMB.scaffold12912size2521.g35157.t1"/>
    <property type="gene ID" value="PSAMB.scaffold12912size2521.g35157"/>
</dbReference>
<accession>A0A914UW49</accession>
<dbReference type="Gene3D" id="1.25.40.410">
    <property type="match status" value="1"/>
</dbReference>
<sequence length="509" mass="58435">MVLQLAALSSLHLLMEACWPALDIAGQLQCTEAVMNKISFAFGDVVFDDCRLAFLIKVLEMKRLFEHEDCGKLLQSIIFVILSHLRARTRLAMTVQCLSALCQMMTIKNDERLILPAVMHLMEPLVGCILSVDRDNTLLAHLFVCLYHLFKLMTCACYEALFKQLRDSDGKKRLKDFLLRVFLVFRDLIKSAESAENASKMLFPARWVRFKLLLNNIIMVAMQELSEALCNEFLPVATFDIQLWHTYIALCAAFITQPILQQVETHSFSKELFERYGDMRVLMCFQLASLWSHLDERQCHFLPTMVASFVDISLIPHQDLRYIAIPMVVSFLIGEDLRAGTVGMVEGELFDKLDTCFAEGMGDEGYKTSFVEYLSVRVKNANVTDIERQRLRELTQRLNCLMELLLEYQTVMKTKCVHRTAFCLLSLINFYRYDVVRDENCHRFIDHLRFLLKGEGYTAEVAACMKLQADSLTWSGNALTASGKYAAQTEWARKELLYQAIIAQYNAAQ</sequence>
<keyword evidence="1" id="KW-0732">Signal</keyword>
<dbReference type="GO" id="GO:0007264">
    <property type="term" value="P:small GTPase-mediated signal transduction"/>
    <property type="evidence" value="ECO:0007669"/>
    <property type="project" value="InterPro"/>
</dbReference>
<feature type="chain" id="PRO_5037309584" description="Dedicator of cytokinesis TPR repeats region domain-containing protein" evidence="1">
    <location>
        <begin position="18"/>
        <end position="509"/>
    </location>
</feature>
<feature type="signal peptide" evidence="1">
    <location>
        <begin position="1"/>
        <end position="17"/>
    </location>
</feature>
<dbReference type="GO" id="GO:0031267">
    <property type="term" value="F:small GTPase binding"/>
    <property type="evidence" value="ECO:0007669"/>
    <property type="project" value="TreeGrafter"/>
</dbReference>
<dbReference type="GO" id="GO:0005085">
    <property type="term" value="F:guanyl-nucleotide exchange factor activity"/>
    <property type="evidence" value="ECO:0007669"/>
    <property type="project" value="InterPro"/>
</dbReference>
<dbReference type="InterPro" id="IPR056372">
    <property type="entry name" value="TPR_DOCK"/>
</dbReference>
<reference evidence="4" key="1">
    <citation type="submission" date="2022-11" db="UniProtKB">
        <authorList>
            <consortium name="WormBaseParasite"/>
        </authorList>
    </citation>
    <scope>IDENTIFICATION</scope>
</reference>
<dbReference type="GO" id="GO:0005886">
    <property type="term" value="C:plasma membrane"/>
    <property type="evidence" value="ECO:0007669"/>
    <property type="project" value="TreeGrafter"/>
</dbReference>
<proteinExistence type="predicted"/>
<dbReference type="AlphaFoldDB" id="A0A914UW49"/>
<dbReference type="PANTHER" id="PTHR45653">
    <property type="entry name" value="DEDICATOR OF CYTOKINESIS"/>
    <property type="match status" value="1"/>
</dbReference>
<dbReference type="PANTHER" id="PTHR45653:SF10">
    <property type="entry name" value="MYOBLAST CITY, ISOFORM B"/>
    <property type="match status" value="1"/>
</dbReference>
<evidence type="ECO:0000313" key="4">
    <source>
        <dbReference type="WBParaSite" id="PSAMB.scaffold12912size2521.g35157.t1"/>
    </source>
</evidence>